<dbReference type="SUPFAM" id="SSF46785">
    <property type="entry name" value="Winged helix' DNA-binding domain"/>
    <property type="match status" value="1"/>
</dbReference>
<name>A0A9D1RQR8_9CORY</name>
<dbReference type="InterPro" id="IPR039422">
    <property type="entry name" value="MarR/SlyA-like"/>
</dbReference>
<protein>
    <submittedName>
        <fullName evidence="2">MarR family transcriptional regulator</fullName>
    </submittedName>
</protein>
<dbReference type="InterPro" id="IPR036390">
    <property type="entry name" value="WH_DNA-bd_sf"/>
</dbReference>
<dbReference type="InterPro" id="IPR000835">
    <property type="entry name" value="HTH_MarR-typ"/>
</dbReference>
<organism evidence="2 3">
    <name type="scientific">Candidatus Corynebacterium avicola</name>
    <dbReference type="NCBI Taxonomy" id="2838527"/>
    <lineage>
        <taxon>Bacteria</taxon>
        <taxon>Bacillati</taxon>
        <taxon>Actinomycetota</taxon>
        <taxon>Actinomycetes</taxon>
        <taxon>Mycobacteriales</taxon>
        <taxon>Corynebacteriaceae</taxon>
        <taxon>Corynebacterium</taxon>
    </lineage>
</organism>
<dbReference type="PROSITE" id="PS50995">
    <property type="entry name" value="HTH_MARR_2"/>
    <property type="match status" value="1"/>
</dbReference>
<dbReference type="Gene3D" id="1.10.10.10">
    <property type="entry name" value="Winged helix-like DNA-binding domain superfamily/Winged helix DNA-binding domain"/>
    <property type="match status" value="1"/>
</dbReference>
<comment type="caution">
    <text evidence="2">The sequence shown here is derived from an EMBL/GenBank/DDBJ whole genome shotgun (WGS) entry which is preliminary data.</text>
</comment>
<reference evidence="2" key="2">
    <citation type="submission" date="2021-04" db="EMBL/GenBank/DDBJ databases">
        <authorList>
            <person name="Gilroy R."/>
        </authorList>
    </citation>
    <scope>NUCLEOTIDE SEQUENCE</scope>
    <source>
        <strain evidence="2">CHK32-1732</strain>
    </source>
</reference>
<dbReference type="Proteomes" id="UP000824190">
    <property type="component" value="Unassembled WGS sequence"/>
</dbReference>
<reference evidence="2" key="1">
    <citation type="journal article" date="2021" name="PeerJ">
        <title>Extensive microbial diversity within the chicken gut microbiome revealed by metagenomics and culture.</title>
        <authorList>
            <person name="Gilroy R."/>
            <person name="Ravi A."/>
            <person name="Getino M."/>
            <person name="Pursley I."/>
            <person name="Horton D.L."/>
            <person name="Alikhan N.F."/>
            <person name="Baker D."/>
            <person name="Gharbi K."/>
            <person name="Hall N."/>
            <person name="Watson M."/>
            <person name="Adriaenssens E.M."/>
            <person name="Foster-Nyarko E."/>
            <person name="Jarju S."/>
            <person name="Secka A."/>
            <person name="Antonio M."/>
            <person name="Oren A."/>
            <person name="Chaudhuri R.R."/>
            <person name="La Ragione R."/>
            <person name="Hildebrand F."/>
            <person name="Pallen M.J."/>
        </authorList>
    </citation>
    <scope>NUCLEOTIDE SEQUENCE</scope>
    <source>
        <strain evidence="2">CHK32-1732</strain>
    </source>
</reference>
<dbReference type="PRINTS" id="PR00598">
    <property type="entry name" value="HTHMARR"/>
</dbReference>
<evidence type="ECO:0000313" key="2">
    <source>
        <dbReference type="EMBL" id="HIW91538.1"/>
    </source>
</evidence>
<proteinExistence type="predicted"/>
<sequence>MKQDQDQHQDYIDRVMAQWSAADPELDVTPLDVFGRLHRVYVKYSRIMAATFAEFDITQSDFEVLAALKRTGQDGPVDATELAEQALVRTSDIPAQLRRLEDADLVERGRSFAGPRSVQVRLTSAGEDLIKKLAREHFTREAELLEKLSTHDREVLSKVLRRLSSSLGTV</sequence>
<dbReference type="AlphaFoldDB" id="A0A9D1RQR8"/>
<feature type="domain" description="HTH marR-type" evidence="1">
    <location>
        <begin position="30"/>
        <end position="165"/>
    </location>
</feature>
<dbReference type="SMART" id="SM00347">
    <property type="entry name" value="HTH_MARR"/>
    <property type="match status" value="1"/>
</dbReference>
<accession>A0A9D1RQR8</accession>
<evidence type="ECO:0000259" key="1">
    <source>
        <dbReference type="PROSITE" id="PS50995"/>
    </source>
</evidence>
<dbReference type="EMBL" id="DXGC01000070">
    <property type="protein sequence ID" value="HIW91538.1"/>
    <property type="molecule type" value="Genomic_DNA"/>
</dbReference>
<dbReference type="GO" id="GO:0006950">
    <property type="term" value="P:response to stress"/>
    <property type="evidence" value="ECO:0007669"/>
    <property type="project" value="TreeGrafter"/>
</dbReference>
<gene>
    <name evidence="2" type="ORF">H9870_07755</name>
</gene>
<dbReference type="PANTHER" id="PTHR33164">
    <property type="entry name" value="TRANSCRIPTIONAL REGULATOR, MARR FAMILY"/>
    <property type="match status" value="1"/>
</dbReference>
<dbReference type="PANTHER" id="PTHR33164:SF104">
    <property type="entry name" value="TRANSCRIPTIONAL REGULATORY PROTEIN"/>
    <property type="match status" value="1"/>
</dbReference>
<evidence type="ECO:0000313" key="3">
    <source>
        <dbReference type="Proteomes" id="UP000824190"/>
    </source>
</evidence>
<dbReference type="InterPro" id="IPR036388">
    <property type="entry name" value="WH-like_DNA-bd_sf"/>
</dbReference>
<dbReference type="GO" id="GO:0003700">
    <property type="term" value="F:DNA-binding transcription factor activity"/>
    <property type="evidence" value="ECO:0007669"/>
    <property type="project" value="InterPro"/>
</dbReference>